<name>A0AAE1UJX2_9EUCA</name>
<reference evidence="5" key="1">
    <citation type="submission" date="2023-11" db="EMBL/GenBank/DDBJ databases">
        <title>Genome assemblies of two species of porcelain crab, Petrolisthes cinctipes and Petrolisthes manimaculis (Anomura: Porcellanidae).</title>
        <authorList>
            <person name="Angst P."/>
        </authorList>
    </citation>
    <scope>NUCLEOTIDE SEQUENCE</scope>
    <source>
        <strain evidence="5">PB745_02</strain>
        <tissue evidence="5">Gill</tissue>
    </source>
</reference>
<dbReference type="EMBL" id="JAWZYT010000575">
    <property type="protein sequence ID" value="KAK4321590.1"/>
    <property type="molecule type" value="Genomic_DNA"/>
</dbReference>
<dbReference type="PANTHER" id="PTHR47027:SF26">
    <property type="entry name" value="REVERSE TRANSCRIPTASE DOMAIN-CONTAINING PROTEIN"/>
    <property type="match status" value="1"/>
</dbReference>
<keyword evidence="6" id="KW-1185">Reference proteome</keyword>
<proteinExistence type="predicted"/>
<evidence type="ECO:0000313" key="5">
    <source>
        <dbReference type="EMBL" id="KAK4321590.1"/>
    </source>
</evidence>
<feature type="compositionally biased region" description="Basic residues" evidence="2">
    <location>
        <begin position="491"/>
        <end position="501"/>
    </location>
</feature>
<sequence length="541" mass="60806">MALITPAARTINNLIKNTTHPSLYHVASRANSWWSGVEMGPPDAILGVTEAFKRDTNPSKMNLGVGAYRDDNGKPFVLPSVRKAEELILSQKLDKEYLPISGNADFCKKAIGLALGDDHPALANGLVCMFIAIVRQFHEGMTAHVLDDGDPSEPFPVTNGVKQGCVLAPTLFSMVFSAMFQDAFKDSHSGFDIKYRCDGKLFNIRRMQAVTRVKETIIRDLLFADDCALNAPNETEMQHQMDRFSTGCDNFGLTISTKKTEAMYQPAPGDAYHEPCITVKGQKLHAVEQFTYLGSTLSRTANIDTEVNHRISTASSAFGRLRDNVWKRRGITLETKLKVYRAAVQTTLLYGCETWTPYKRHENQLNGFQLRCLRNLLNIRWQDRIPDTEVLKRAGLQTITTIIRKTQLQWAGHVSRMPDGRIPKQLFYGELSQGKRTAGGQKKRYKDCLKTSLKDFDINPQSWESRAAERSAWRCAISLGADRAEDQRATHAQRKRERRKERTAGAQPANPAFTCPECGRVCRARIGLISHLRTHRPPTPN</sequence>
<dbReference type="PANTHER" id="PTHR47027">
    <property type="entry name" value="REVERSE TRANSCRIPTASE DOMAIN-CONTAINING PROTEIN"/>
    <property type="match status" value="1"/>
</dbReference>
<dbReference type="AlphaFoldDB" id="A0AAE1UJX2"/>
<evidence type="ECO:0000259" key="4">
    <source>
        <dbReference type="PROSITE" id="PS50878"/>
    </source>
</evidence>
<evidence type="ECO:0008006" key="7">
    <source>
        <dbReference type="Google" id="ProtNLM"/>
    </source>
</evidence>
<keyword evidence="1" id="KW-0479">Metal-binding</keyword>
<comment type="caution">
    <text evidence="5">The sequence shown here is derived from an EMBL/GenBank/DDBJ whole genome shotgun (WGS) entry which is preliminary data.</text>
</comment>
<dbReference type="SUPFAM" id="SSF56672">
    <property type="entry name" value="DNA/RNA polymerases"/>
    <property type="match status" value="1"/>
</dbReference>
<dbReference type="InterPro" id="IPR000477">
    <property type="entry name" value="RT_dom"/>
</dbReference>
<dbReference type="InterPro" id="IPR015424">
    <property type="entry name" value="PyrdxlP-dep_Trfase"/>
</dbReference>
<dbReference type="Proteomes" id="UP001292094">
    <property type="component" value="Unassembled WGS sequence"/>
</dbReference>
<gene>
    <name evidence="5" type="ORF">Pmani_007615</name>
</gene>
<evidence type="ECO:0000256" key="2">
    <source>
        <dbReference type="SAM" id="MobiDB-lite"/>
    </source>
</evidence>
<dbReference type="Pfam" id="PF00078">
    <property type="entry name" value="RVT_1"/>
    <property type="match status" value="1"/>
</dbReference>
<dbReference type="GO" id="GO:0071897">
    <property type="term" value="P:DNA biosynthetic process"/>
    <property type="evidence" value="ECO:0007669"/>
    <property type="project" value="UniProtKB-ARBA"/>
</dbReference>
<feature type="region of interest" description="Disordered" evidence="2">
    <location>
        <begin position="484"/>
        <end position="510"/>
    </location>
</feature>
<dbReference type="PROSITE" id="PS50878">
    <property type="entry name" value="RT_POL"/>
    <property type="match status" value="1"/>
</dbReference>
<dbReference type="GO" id="GO:0008270">
    <property type="term" value="F:zinc ion binding"/>
    <property type="evidence" value="ECO:0007669"/>
    <property type="project" value="UniProtKB-KW"/>
</dbReference>
<dbReference type="SUPFAM" id="SSF53383">
    <property type="entry name" value="PLP-dependent transferases"/>
    <property type="match status" value="1"/>
</dbReference>
<dbReference type="InterPro" id="IPR015422">
    <property type="entry name" value="PyrdxlP-dep_Trfase_small"/>
</dbReference>
<keyword evidence="1" id="KW-0862">Zinc</keyword>
<feature type="domain" description="C2H2-type" evidence="3">
    <location>
        <begin position="513"/>
        <end position="540"/>
    </location>
</feature>
<protein>
    <recommendedName>
        <fullName evidence="7">Aspartate transaminase</fullName>
    </recommendedName>
</protein>
<dbReference type="InterPro" id="IPR004839">
    <property type="entry name" value="Aminotransferase_I/II_large"/>
</dbReference>
<dbReference type="InterPro" id="IPR043502">
    <property type="entry name" value="DNA/RNA_pol_sf"/>
</dbReference>
<dbReference type="Pfam" id="PF00155">
    <property type="entry name" value="Aminotran_1_2"/>
    <property type="match status" value="1"/>
</dbReference>
<feature type="domain" description="Reverse transcriptase" evidence="4">
    <location>
        <begin position="1"/>
        <end position="297"/>
    </location>
</feature>
<evidence type="ECO:0000256" key="1">
    <source>
        <dbReference type="PROSITE-ProRule" id="PRU00042"/>
    </source>
</evidence>
<dbReference type="PROSITE" id="PS00028">
    <property type="entry name" value="ZINC_FINGER_C2H2_1"/>
    <property type="match status" value="1"/>
</dbReference>
<dbReference type="GO" id="GO:0030170">
    <property type="term" value="F:pyridoxal phosphate binding"/>
    <property type="evidence" value="ECO:0007669"/>
    <property type="project" value="InterPro"/>
</dbReference>
<keyword evidence="1" id="KW-0863">Zinc-finger</keyword>
<dbReference type="PROSITE" id="PS50157">
    <property type="entry name" value="ZINC_FINGER_C2H2_2"/>
    <property type="match status" value="1"/>
</dbReference>
<dbReference type="FunFam" id="3.90.1150.10:FF:000160">
    <property type="entry name" value="Similar to aspartate aminotransferase"/>
    <property type="match status" value="1"/>
</dbReference>
<accession>A0AAE1UJX2</accession>
<evidence type="ECO:0000259" key="3">
    <source>
        <dbReference type="PROSITE" id="PS50157"/>
    </source>
</evidence>
<dbReference type="Gene3D" id="3.90.1150.10">
    <property type="entry name" value="Aspartate Aminotransferase, domain 1"/>
    <property type="match status" value="1"/>
</dbReference>
<dbReference type="SMART" id="SM00355">
    <property type="entry name" value="ZnF_C2H2"/>
    <property type="match status" value="1"/>
</dbReference>
<evidence type="ECO:0000313" key="6">
    <source>
        <dbReference type="Proteomes" id="UP001292094"/>
    </source>
</evidence>
<organism evidence="5 6">
    <name type="scientific">Petrolisthes manimaculis</name>
    <dbReference type="NCBI Taxonomy" id="1843537"/>
    <lineage>
        <taxon>Eukaryota</taxon>
        <taxon>Metazoa</taxon>
        <taxon>Ecdysozoa</taxon>
        <taxon>Arthropoda</taxon>
        <taxon>Crustacea</taxon>
        <taxon>Multicrustacea</taxon>
        <taxon>Malacostraca</taxon>
        <taxon>Eumalacostraca</taxon>
        <taxon>Eucarida</taxon>
        <taxon>Decapoda</taxon>
        <taxon>Pleocyemata</taxon>
        <taxon>Anomura</taxon>
        <taxon>Galatheoidea</taxon>
        <taxon>Porcellanidae</taxon>
        <taxon>Petrolisthes</taxon>
    </lineage>
</organism>
<dbReference type="InterPro" id="IPR013087">
    <property type="entry name" value="Znf_C2H2_type"/>
</dbReference>